<comment type="caution">
    <text evidence="2">The sequence shown here is derived from an EMBL/GenBank/DDBJ whole genome shotgun (WGS) entry which is preliminary data.</text>
</comment>
<organism evidence="2 3">
    <name type="scientific">Sclerotinia nivalis</name>
    <dbReference type="NCBI Taxonomy" id="352851"/>
    <lineage>
        <taxon>Eukaryota</taxon>
        <taxon>Fungi</taxon>
        <taxon>Dikarya</taxon>
        <taxon>Ascomycota</taxon>
        <taxon>Pezizomycotina</taxon>
        <taxon>Leotiomycetes</taxon>
        <taxon>Helotiales</taxon>
        <taxon>Sclerotiniaceae</taxon>
        <taxon>Sclerotinia</taxon>
    </lineage>
</organism>
<name>A0A9X0ASB3_9HELO</name>
<keyword evidence="1" id="KW-0472">Membrane</keyword>
<proteinExistence type="predicted"/>
<accession>A0A9X0ASB3</accession>
<dbReference type="AlphaFoldDB" id="A0A9X0ASB3"/>
<feature type="transmembrane region" description="Helical" evidence="1">
    <location>
        <begin position="41"/>
        <end position="62"/>
    </location>
</feature>
<keyword evidence="1" id="KW-1133">Transmembrane helix</keyword>
<protein>
    <submittedName>
        <fullName evidence="2">Uncharacterized protein</fullName>
    </submittedName>
</protein>
<reference evidence="2" key="1">
    <citation type="submission" date="2022-11" db="EMBL/GenBank/DDBJ databases">
        <title>Genome Resource of Sclerotinia nivalis Strain SnTB1, a Plant Pathogen Isolated from American Ginseng.</title>
        <authorList>
            <person name="Fan S."/>
        </authorList>
    </citation>
    <scope>NUCLEOTIDE SEQUENCE</scope>
    <source>
        <strain evidence="2">SnTB1</strain>
    </source>
</reference>
<keyword evidence="3" id="KW-1185">Reference proteome</keyword>
<gene>
    <name evidence="2" type="ORF">OCU04_003623</name>
</gene>
<evidence type="ECO:0000313" key="2">
    <source>
        <dbReference type="EMBL" id="KAJ8068047.1"/>
    </source>
</evidence>
<keyword evidence="1" id="KW-0812">Transmembrane</keyword>
<dbReference type="Proteomes" id="UP001152300">
    <property type="component" value="Unassembled WGS sequence"/>
</dbReference>
<evidence type="ECO:0000313" key="3">
    <source>
        <dbReference type="Proteomes" id="UP001152300"/>
    </source>
</evidence>
<dbReference type="EMBL" id="JAPEIS010000003">
    <property type="protein sequence ID" value="KAJ8068047.1"/>
    <property type="molecule type" value="Genomic_DNA"/>
</dbReference>
<sequence length="121" mass="13809">MACEGILTCWTKMLNVSWPQMPDNKKKRVGVDRKRSAENKFAMLLGIVLSIIIKFPPASLTFSHLNMIPAFPRSPHNITKHNILQPLKFVFFNTTSGVRTERVSLLPRIHSPRCRADPRIS</sequence>
<evidence type="ECO:0000256" key="1">
    <source>
        <dbReference type="SAM" id="Phobius"/>
    </source>
</evidence>